<evidence type="ECO:0000313" key="2">
    <source>
        <dbReference type="EMBL" id="GAM62554.1"/>
    </source>
</evidence>
<name>A0A0B8NW89_9VIBR</name>
<dbReference type="AlphaFoldDB" id="A0A0B8NW89"/>
<dbReference type="EMBL" id="BBRZ01000009">
    <property type="protein sequence ID" value="GAM54979.1"/>
    <property type="molecule type" value="Genomic_DNA"/>
</dbReference>
<dbReference type="EMBL" id="BBSC01000007">
    <property type="protein sequence ID" value="GAM76889.1"/>
    <property type="molecule type" value="Genomic_DNA"/>
</dbReference>
<organism evidence="1 6">
    <name type="scientific">Vibrio ishigakensis</name>
    <dbReference type="NCBI Taxonomy" id="1481914"/>
    <lineage>
        <taxon>Bacteria</taxon>
        <taxon>Pseudomonadati</taxon>
        <taxon>Pseudomonadota</taxon>
        <taxon>Gammaproteobacteria</taxon>
        <taxon>Vibrionales</taxon>
        <taxon>Vibrionaceae</taxon>
        <taxon>Vibrio</taxon>
    </lineage>
</organism>
<reference evidence="2 5" key="2">
    <citation type="submission" date="2015-01" db="EMBL/GenBank/DDBJ databases">
        <title>Vibrio sp. C5 JCM 19232 whole genome shotgun sequence.</title>
        <authorList>
            <person name="Sawabe T."/>
            <person name="Meirelles P."/>
            <person name="Feng G."/>
            <person name="Sayaka M."/>
            <person name="Hattori M."/>
            <person name="Ohkuma M."/>
        </authorList>
    </citation>
    <scope>NUCLEOTIDE SEQUENCE [LARGE SCALE GENOMIC DNA]</scope>
    <source>
        <strain evidence="2 5">JCM19232</strain>
    </source>
</reference>
<accession>A0A0B8QRJ5</accession>
<evidence type="ECO:0000313" key="4">
    <source>
        <dbReference type="Proteomes" id="UP000031666"/>
    </source>
</evidence>
<accession>A0A0B8PIG4</accession>
<protein>
    <submittedName>
        <fullName evidence="1">Uncharacterized protein</fullName>
    </submittedName>
</protein>
<reference evidence="3 4" key="3">
    <citation type="submission" date="2015-01" db="EMBL/GenBank/DDBJ databases">
        <title>Vibrio sp. C94 JCM 19241 whole genome shotgun sequence.</title>
        <authorList>
            <person name="Sawabe T."/>
            <person name="Meirelles P."/>
            <person name="Feng G."/>
            <person name="Sayaka M."/>
            <person name="Hattori M."/>
            <person name="Ohkuma M."/>
        </authorList>
    </citation>
    <scope>NUCLEOTIDE SEQUENCE [LARGE SCALE GENOMIC DNA]</scope>
    <source>
        <strain evidence="4">JCM 19241</strain>
        <strain evidence="3">JCM19241</strain>
    </source>
</reference>
<dbReference type="STRING" id="1481914.JCM19241_5785"/>
<gene>
    <name evidence="1" type="ORF">JCM19231_925</name>
    <name evidence="2" type="ORF">JCM19232_1711</name>
    <name evidence="3" type="ORF">JCM19241_5785</name>
</gene>
<evidence type="ECO:0000313" key="3">
    <source>
        <dbReference type="EMBL" id="GAM76889.1"/>
    </source>
</evidence>
<accession>A0A0B8NW89</accession>
<dbReference type="Proteomes" id="UP000031666">
    <property type="component" value="Unassembled WGS sequence"/>
</dbReference>
<comment type="caution">
    <text evidence="1">The sequence shown here is derived from an EMBL/GenBank/DDBJ whole genome shotgun (WGS) entry which is preliminary data.</text>
</comment>
<dbReference type="EMBL" id="BBSA01000006">
    <property type="protein sequence ID" value="GAM62554.1"/>
    <property type="molecule type" value="Genomic_DNA"/>
</dbReference>
<dbReference type="Proteomes" id="UP000031671">
    <property type="component" value="Unassembled WGS sequence"/>
</dbReference>
<evidence type="ECO:0000313" key="5">
    <source>
        <dbReference type="Proteomes" id="UP000031670"/>
    </source>
</evidence>
<keyword evidence="6" id="KW-1185">Reference proteome</keyword>
<proteinExistence type="predicted"/>
<evidence type="ECO:0000313" key="6">
    <source>
        <dbReference type="Proteomes" id="UP000031671"/>
    </source>
</evidence>
<reference evidence="4 5" key="4">
    <citation type="submission" date="2015-01" db="EMBL/GenBank/DDBJ databases">
        <authorList>
            <consortium name="NBRP consortium"/>
            <person name="Sawabe T."/>
            <person name="Meirelles P."/>
            <person name="Feng G."/>
            <person name="Sayaka M."/>
            <person name="Hattori M."/>
            <person name="Ohkuma M."/>
        </authorList>
    </citation>
    <scope>NUCLEOTIDE SEQUENCE [LARGE SCALE GENOMIC DNA]</scope>
    <source>
        <strain evidence="6">JCM 19231</strain>
        <strain evidence="4">JCM 19241</strain>
        <strain evidence="1">JCM19231</strain>
        <strain evidence="2 5">JCM19232</strain>
        <strain evidence="3">JCM19241</strain>
    </source>
</reference>
<sequence>MKAYLTWHESIQKDGAHTWMRDQLMAICGEVASEEATGF</sequence>
<reference evidence="1 6" key="1">
    <citation type="submission" date="2015-01" db="EMBL/GenBank/DDBJ databases">
        <title>Vibrio sp. C1 JCM 19231 whole genome shotgun sequence.</title>
        <authorList>
            <person name="Sawabe T."/>
            <person name="Meirelles P."/>
            <person name="Feng G."/>
            <person name="Sayaka M."/>
            <person name="Hattori M."/>
            <person name="Ohkuma M."/>
        </authorList>
    </citation>
    <scope>NUCLEOTIDE SEQUENCE [LARGE SCALE GENOMIC DNA]</scope>
    <source>
        <strain evidence="6">JCM 19231</strain>
        <strain evidence="1">JCM19231</strain>
    </source>
</reference>
<dbReference type="Proteomes" id="UP000031670">
    <property type="component" value="Unassembled WGS sequence"/>
</dbReference>
<evidence type="ECO:0000313" key="1">
    <source>
        <dbReference type="EMBL" id="GAM54979.1"/>
    </source>
</evidence>